<evidence type="ECO:0000256" key="1">
    <source>
        <dbReference type="SAM" id="MobiDB-lite"/>
    </source>
</evidence>
<feature type="region of interest" description="Disordered" evidence="1">
    <location>
        <begin position="1"/>
        <end position="23"/>
    </location>
</feature>
<dbReference type="Proteomes" id="UP000006738">
    <property type="component" value="Chromosome II"/>
</dbReference>
<dbReference type="HOGENOM" id="CLU_3230792_0_0_4"/>
<gene>
    <name evidence="2" type="ordered locus">BURPS1106A_A1645</name>
</gene>
<name>A3P5R9_BURP0</name>
<dbReference type="EMBL" id="CP000573">
    <property type="protein sequence ID" value="ABN93441.1"/>
    <property type="molecule type" value="Genomic_DNA"/>
</dbReference>
<organism evidence="2 3">
    <name type="scientific">Burkholderia pseudomallei (strain 1106a)</name>
    <dbReference type="NCBI Taxonomy" id="357348"/>
    <lineage>
        <taxon>Bacteria</taxon>
        <taxon>Pseudomonadati</taxon>
        <taxon>Pseudomonadota</taxon>
        <taxon>Betaproteobacteria</taxon>
        <taxon>Burkholderiales</taxon>
        <taxon>Burkholderiaceae</taxon>
        <taxon>Burkholderia</taxon>
        <taxon>pseudomallei group</taxon>
    </lineage>
</organism>
<dbReference type="KEGG" id="bpl:BURPS1106A_A1645"/>
<reference evidence="3" key="1">
    <citation type="submission" date="2007-02" db="EMBL/GenBank/DDBJ databases">
        <authorList>
            <person name="DeShazer D."/>
            <person name="Woods D.E."/>
            <person name="Nierman W.C."/>
        </authorList>
    </citation>
    <scope>NUCLEOTIDE SEQUENCE [LARGE SCALE GENOMIC DNA]</scope>
    <source>
        <strain evidence="3">1106a</strain>
    </source>
</reference>
<accession>A3P5R9</accession>
<proteinExistence type="predicted"/>
<evidence type="ECO:0000313" key="3">
    <source>
        <dbReference type="Proteomes" id="UP000006738"/>
    </source>
</evidence>
<sequence>MKARKPLAAGGGRSASHARPISVPPRLVAVETVRRGQRRAALR</sequence>
<dbReference type="AlphaFoldDB" id="A3P5R9"/>
<protein>
    <submittedName>
        <fullName evidence="2">Uncharacterized protein</fullName>
    </submittedName>
</protein>
<evidence type="ECO:0000313" key="2">
    <source>
        <dbReference type="EMBL" id="ABN93441.1"/>
    </source>
</evidence>